<feature type="region of interest" description="Disordered" evidence="4">
    <location>
        <begin position="182"/>
        <end position="220"/>
    </location>
</feature>
<keyword evidence="1" id="KW-0433">Leucine-rich repeat</keyword>
<evidence type="ECO:0000256" key="3">
    <source>
        <dbReference type="ARBA" id="ARBA00025777"/>
    </source>
</evidence>
<evidence type="ECO:0000313" key="6">
    <source>
        <dbReference type="Proteomes" id="UP000829354"/>
    </source>
</evidence>
<evidence type="ECO:0000256" key="4">
    <source>
        <dbReference type="SAM" id="MobiDB-lite"/>
    </source>
</evidence>
<dbReference type="Gene3D" id="3.80.10.10">
    <property type="entry name" value="Ribonuclease Inhibitor"/>
    <property type="match status" value="1"/>
</dbReference>
<gene>
    <name evidence="5" type="ORF">L5515_015659</name>
</gene>
<protein>
    <submittedName>
        <fullName evidence="5">Uncharacterized protein</fullName>
    </submittedName>
</protein>
<dbReference type="Proteomes" id="UP000829354">
    <property type="component" value="Chromosome II"/>
</dbReference>
<name>A0AAE9J916_CAEBR</name>
<feature type="region of interest" description="Disordered" evidence="4">
    <location>
        <begin position="250"/>
        <end position="301"/>
    </location>
</feature>
<comment type="similarity">
    <text evidence="3">Belongs to the ANP32 family.</text>
</comment>
<dbReference type="AlphaFoldDB" id="A0AAE9J916"/>
<dbReference type="InterPro" id="IPR032675">
    <property type="entry name" value="LRR_dom_sf"/>
</dbReference>
<dbReference type="InterPro" id="IPR045081">
    <property type="entry name" value="AN32"/>
</dbReference>
<keyword evidence="6" id="KW-1185">Reference proteome</keyword>
<organism evidence="5 6">
    <name type="scientific">Caenorhabditis briggsae</name>
    <dbReference type="NCBI Taxonomy" id="6238"/>
    <lineage>
        <taxon>Eukaryota</taxon>
        <taxon>Metazoa</taxon>
        <taxon>Ecdysozoa</taxon>
        <taxon>Nematoda</taxon>
        <taxon>Chromadorea</taxon>
        <taxon>Rhabditida</taxon>
        <taxon>Rhabditina</taxon>
        <taxon>Rhabditomorpha</taxon>
        <taxon>Rhabditoidea</taxon>
        <taxon>Rhabditidae</taxon>
        <taxon>Peloderinae</taxon>
        <taxon>Caenorhabditis</taxon>
    </lineage>
</organism>
<evidence type="ECO:0000256" key="1">
    <source>
        <dbReference type="ARBA" id="ARBA00022614"/>
    </source>
</evidence>
<evidence type="ECO:0000313" key="5">
    <source>
        <dbReference type="EMBL" id="UMM20358.1"/>
    </source>
</evidence>
<reference evidence="5 6" key="1">
    <citation type="submission" date="2022-04" db="EMBL/GenBank/DDBJ databases">
        <title>Chromosome-level reference genomes for two strains of Caenorhabditis briggsae: an improved platform for comparative genomics.</title>
        <authorList>
            <person name="Stevens L."/>
            <person name="Andersen E."/>
        </authorList>
    </citation>
    <scope>NUCLEOTIDE SEQUENCE [LARGE SCALE GENOMIC DNA]</scope>
    <source>
        <strain evidence="5">VX34</strain>
        <tissue evidence="5">Whole-organism</tissue>
    </source>
</reference>
<proteinExistence type="inferred from homology"/>
<dbReference type="EMBL" id="CP092621">
    <property type="protein sequence ID" value="UMM20358.1"/>
    <property type="molecule type" value="Genomic_DNA"/>
</dbReference>
<feature type="compositionally biased region" description="Polar residues" evidence="4">
    <location>
        <begin position="250"/>
        <end position="259"/>
    </location>
</feature>
<sequence>MPSMAQIYFDQVGNADPDQLDTLFLDNSTTNGRMSGLATRYANLEMLSMVRCGLNTLAGLPDLPSLSYLDISENVLGDRAFFDVLAVKAPQIEKISMTGNVLAMDHLRALKSLPKLSELDLINNSKLGFNYRECVFQMIPSLKILDGCDIDGEEVVDETFGAEDHPEDVTNGAMMPHHHHQEYVHHQNGHHPRLQNLPEDVGGEGGEDEEEEEEDDEYVDVEEVDDSGAAASGHFLDDTAFTYNESAYYNPENSMTTANQQQLQEQQHFEPQMPRGIKRAAAASEIGHEQPEEKKVFEESH</sequence>
<keyword evidence="2" id="KW-0677">Repeat</keyword>
<feature type="compositionally biased region" description="Acidic residues" evidence="4">
    <location>
        <begin position="201"/>
        <end position="220"/>
    </location>
</feature>
<dbReference type="PANTHER" id="PTHR11375:SF0">
    <property type="entry name" value="ACIDIC LEUCINE-RICH NUCLEAR PHOSPHOPROTEIN 32 FAMILY MEMBER A"/>
    <property type="match status" value="1"/>
</dbReference>
<dbReference type="PANTHER" id="PTHR11375">
    <property type="entry name" value="ACIDIC LEUCINE-RICH NUCLEAR PHOSPHOPROTEIN 32"/>
    <property type="match status" value="1"/>
</dbReference>
<feature type="compositionally biased region" description="Basic and acidic residues" evidence="4">
    <location>
        <begin position="286"/>
        <end position="301"/>
    </location>
</feature>
<accession>A0AAE9J916</accession>
<dbReference type="SUPFAM" id="SSF52058">
    <property type="entry name" value="L domain-like"/>
    <property type="match status" value="1"/>
</dbReference>
<dbReference type="FunFam" id="3.80.10.10:FF:000131">
    <property type="entry name" value="acidic leucine-rich nuclear phosphoprotein 32-related protein-like"/>
    <property type="match status" value="1"/>
</dbReference>
<evidence type="ECO:0000256" key="2">
    <source>
        <dbReference type="ARBA" id="ARBA00022737"/>
    </source>
</evidence>